<dbReference type="RefSeq" id="WP_090389104.1">
    <property type="nucleotide sequence ID" value="NZ_FMZO01000002.1"/>
</dbReference>
<dbReference type="STRING" id="1285928.SAMN04487894_102508"/>
<dbReference type="Proteomes" id="UP000198757">
    <property type="component" value="Unassembled WGS sequence"/>
</dbReference>
<protein>
    <submittedName>
        <fullName evidence="2">Uncharacterized protein</fullName>
    </submittedName>
</protein>
<feature type="region of interest" description="Disordered" evidence="1">
    <location>
        <begin position="145"/>
        <end position="172"/>
    </location>
</feature>
<evidence type="ECO:0000256" key="1">
    <source>
        <dbReference type="SAM" id="MobiDB-lite"/>
    </source>
</evidence>
<evidence type="ECO:0000313" key="2">
    <source>
        <dbReference type="EMBL" id="SDC48634.1"/>
    </source>
</evidence>
<dbReference type="OrthoDB" id="893100at2"/>
<dbReference type="AlphaFoldDB" id="A0A1G6M014"/>
<evidence type="ECO:0000313" key="3">
    <source>
        <dbReference type="Proteomes" id="UP000198757"/>
    </source>
</evidence>
<sequence>MEDDLFEEGEQWKPFFRLQKQLSAKARKLLQLVLSLEASFEIDEQEQTHPVHLMMQHISVASAKLSGAKMLYDVYHALMENAVLVKVNLTELKVQLFAAKEFYKGNREYLEVIKEEVEAFRLLFIQWVKTFDKTKDYPDEWHLFNDPADFPPDDSEEDFDPRDFLPGPDEVR</sequence>
<gene>
    <name evidence="2" type="ORF">SAMN04487894_102508</name>
</gene>
<keyword evidence="3" id="KW-1185">Reference proteome</keyword>
<proteinExistence type="predicted"/>
<organism evidence="2 3">
    <name type="scientific">Niabella drilacis (strain DSM 25811 / CCM 8410 / CCUG 62505 / LMG 26954 / E90)</name>
    <dbReference type="NCBI Taxonomy" id="1285928"/>
    <lineage>
        <taxon>Bacteria</taxon>
        <taxon>Pseudomonadati</taxon>
        <taxon>Bacteroidota</taxon>
        <taxon>Chitinophagia</taxon>
        <taxon>Chitinophagales</taxon>
        <taxon>Chitinophagaceae</taxon>
        <taxon>Niabella</taxon>
    </lineage>
</organism>
<reference evidence="3" key="1">
    <citation type="submission" date="2016-10" db="EMBL/GenBank/DDBJ databases">
        <authorList>
            <person name="Varghese N."/>
            <person name="Submissions S."/>
        </authorList>
    </citation>
    <scope>NUCLEOTIDE SEQUENCE [LARGE SCALE GENOMIC DNA]</scope>
    <source>
        <strain evidence="3">DSM 25811 / CCM 8410 / LMG 26954 / E90</strain>
    </source>
</reference>
<feature type="compositionally biased region" description="Acidic residues" evidence="1">
    <location>
        <begin position="151"/>
        <end position="160"/>
    </location>
</feature>
<accession>A0A1G6M014</accession>
<dbReference type="EMBL" id="FMZO01000002">
    <property type="protein sequence ID" value="SDC48634.1"/>
    <property type="molecule type" value="Genomic_DNA"/>
</dbReference>
<name>A0A1G6M014_NIADE</name>